<evidence type="ECO:0000256" key="1">
    <source>
        <dbReference type="SAM" id="Coils"/>
    </source>
</evidence>
<dbReference type="Proteomes" id="UP000650467">
    <property type="component" value="Unassembled WGS sequence"/>
</dbReference>
<accession>A0A835TF54</accession>
<organism evidence="3 4">
    <name type="scientific">Chlamydomonas incerta</name>
    <dbReference type="NCBI Taxonomy" id="51695"/>
    <lineage>
        <taxon>Eukaryota</taxon>
        <taxon>Viridiplantae</taxon>
        <taxon>Chlorophyta</taxon>
        <taxon>core chlorophytes</taxon>
        <taxon>Chlorophyceae</taxon>
        <taxon>CS clade</taxon>
        <taxon>Chlamydomonadales</taxon>
        <taxon>Chlamydomonadaceae</taxon>
        <taxon>Chlamydomonas</taxon>
    </lineage>
</organism>
<feature type="compositionally biased region" description="Acidic residues" evidence="2">
    <location>
        <begin position="159"/>
        <end position="173"/>
    </location>
</feature>
<reference evidence="3" key="1">
    <citation type="journal article" date="2020" name="bioRxiv">
        <title>Comparative genomics of Chlamydomonas.</title>
        <authorList>
            <person name="Craig R.J."/>
            <person name="Hasan A.R."/>
            <person name="Ness R.W."/>
            <person name="Keightley P.D."/>
        </authorList>
    </citation>
    <scope>NUCLEOTIDE SEQUENCE</scope>
    <source>
        <strain evidence="3">SAG 7.73</strain>
    </source>
</reference>
<name>A0A835TF54_CHLIN</name>
<gene>
    <name evidence="3" type="ORF">HXX76_002350</name>
</gene>
<dbReference type="SUPFAM" id="SSF57997">
    <property type="entry name" value="Tropomyosin"/>
    <property type="match status" value="1"/>
</dbReference>
<feature type="coiled-coil region" evidence="1">
    <location>
        <begin position="27"/>
        <end position="82"/>
    </location>
</feature>
<protein>
    <submittedName>
        <fullName evidence="3">Uncharacterized protein</fullName>
    </submittedName>
</protein>
<evidence type="ECO:0000256" key="2">
    <source>
        <dbReference type="SAM" id="MobiDB-lite"/>
    </source>
</evidence>
<keyword evidence="1" id="KW-0175">Coiled coil</keyword>
<keyword evidence="4" id="KW-1185">Reference proteome</keyword>
<evidence type="ECO:0000313" key="4">
    <source>
        <dbReference type="Proteomes" id="UP000650467"/>
    </source>
</evidence>
<evidence type="ECO:0000313" key="3">
    <source>
        <dbReference type="EMBL" id="KAG2442263.1"/>
    </source>
</evidence>
<sequence length="199" mass="21351">MSAKQPPPLNSHESIYHAATANAAIQVGEATKKVQQVDNKVDALTSEVSSVKTEVASLDGKVSALKDDLATIKEQLAAALQRLPPPKRTELERAILGMIKTLRPVIADKNTLSIAVKAAINSKDEFKSSMQVQDLDELVPQLVEETENNNEQPSTSDHEDNDDHGEASTDAEGEIDKDTGTDDDKRDSGTPVANTAGPR</sequence>
<dbReference type="AlphaFoldDB" id="A0A835TF54"/>
<feature type="region of interest" description="Disordered" evidence="2">
    <location>
        <begin position="141"/>
        <end position="199"/>
    </location>
</feature>
<comment type="caution">
    <text evidence="3">The sequence shown here is derived from an EMBL/GenBank/DDBJ whole genome shotgun (WGS) entry which is preliminary data.</text>
</comment>
<feature type="compositionally biased region" description="Basic and acidic residues" evidence="2">
    <location>
        <begin position="174"/>
        <end position="188"/>
    </location>
</feature>
<proteinExistence type="predicted"/>
<dbReference type="EMBL" id="JAEHOC010000004">
    <property type="protein sequence ID" value="KAG2442263.1"/>
    <property type="molecule type" value="Genomic_DNA"/>
</dbReference>
<dbReference type="Gene3D" id="1.20.5.190">
    <property type="match status" value="1"/>
</dbReference>